<dbReference type="AlphaFoldDB" id="A0A2S7U0N1"/>
<evidence type="ECO:0000313" key="4">
    <source>
        <dbReference type="Proteomes" id="UP000239907"/>
    </source>
</evidence>
<dbReference type="Proteomes" id="UP000239907">
    <property type="component" value="Unassembled WGS sequence"/>
</dbReference>
<dbReference type="InterPro" id="IPR017850">
    <property type="entry name" value="Alkaline_phosphatase_core_sf"/>
</dbReference>
<proteinExistence type="predicted"/>
<dbReference type="Gene3D" id="3.40.720.10">
    <property type="entry name" value="Alkaline Phosphatase, subunit A"/>
    <property type="match status" value="1"/>
</dbReference>
<dbReference type="OrthoDB" id="9762324at2"/>
<accession>A0A2S7U0N1</accession>
<protein>
    <recommendedName>
        <fullName evidence="2">Sulfatase N-terminal domain-containing protein</fullName>
    </recommendedName>
</protein>
<dbReference type="RefSeq" id="WP_105043055.1">
    <property type="nucleotide sequence ID" value="NZ_MQWA01000001.1"/>
</dbReference>
<dbReference type="EMBL" id="MQWA01000001">
    <property type="protein sequence ID" value="PQJ28556.1"/>
    <property type="molecule type" value="Genomic_DNA"/>
</dbReference>
<gene>
    <name evidence="3" type="ORF">BSZ32_08565</name>
</gene>
<evidence type="ECO:0000313" key="3">
    <source>
        <dbReference type="EMBL" id="PQJ28556.1"/>
    </source>
</evidence>
<evidence type="ECO:0000256" key="1">
    <source>
        <dbReference type="SAM" id="MobiDB-lite"/>
    </source>
</evidence>
<feature type="domain" description="Sulfatase N-terminal" evidence="2">
    <location>
        <begin position="6"/>
        <end position="82"/>
    </location>
</feature>
<feature type="region of interest" description="Disordered" evidence="1">
    <location>
        <begin position="1"/>
        <end position="30"/>
    </location>
</feature>
<organism evidence="3 4">
    <name type="scientific">Rubritalea profundi</name>
    <dbReference type="NCBI Taxonomy" id="1658618"/>
    <lineage>
        <taxon>Bacteria</taxon>
        <taxon>Pseudomonadati</taxon>
        <taxon>Verrucomicrobiota</taxon>
        <taxon>Verrucomicrobiia</taxon>
        <taxon>Verrucomicrobiales</taxon>
        <taxon>Rubritaleaceae</taxon>
        <taxon>Rubritalea</taxon>
    </lineage>
</organism>
<dbReference type="InterPro" id="IPR000917">
    <property type="entry name" value="Sulfatase_N"/>
</dbReference>
<dbReference type="Pfam" id="PF00884">
    <property type="entry name" value="Sulfatase"/>
    <property type="match status" value="1"/>
</dbReference>
<dbReference type="SUPFAM" id="SSF53649">
    <property type="entry name" value="Alkaline phosphatase-like"/>
    <property type="match status" value="1"/>
</dbReference>
<name>A0A2S7U0N1_9BACT</name>
<comment type="caution">
    <text evidence="3">The sequence shown here is derived from an EMBL/GenBank/DDBJ whole genome shotgun (WGS) entry which is preliminary data.</text>
</comment>
<keyword evidence="4" id="KW-1185">Reference proteome</keyword>
<reference evidence="3 4" key="1">
    <citation type="submission" date="2016-12" db="EMBL/GenBank/DDBJ databases">
        <title>Study of bacterial adaptation to deep sea.</title>
        <authorList>
            <person name="Song J."/>
            <person name="Yoshizawa S."/>
            <person name="Kogure K."/>
        </authorList>
    </citation>
    <scope>NUCLEOTIDE SEQUENCE [LARGE SCALE GENOMIC DNA]</scope>
    <source>
        <strain evidence="3 4">SAORIC-165</strain>
    </source>
</reference>
<feature type="compositionally biased region" description="Basic and acidic residues" evidence="1">
    <location>
        <begin position="1"/>
        <end position="10"/>
    </location>
</feature>
<sequence>MSHNPDKQGFEEPIITFNPKPKLKQPWQTQENDGHNVALITKKSLNFIDRNKDEPFFLMVSHNSVHDPMMKKAALISKYRAKSGVDIPEIPPWLRRGLKP</sequence>
<evidence type="ECO:0000259" key="2">
    <source>
        <dbReference type="Pfam" id="PF00884"/>
    </source>
</evidence>